<reference evidence="8 9" key="2">
    <citation type="journal article" date="2013" name="PLoS Genet.">
        <title>Comparative genome structure, secondary metabolite, and effector coding capacity across Cochliobolus pathogens.</title>
        <authorList>
            <person name="Condon B.J."/>
            <person name="Leng Y."/>
            <person name="Wu D."/>
            <person name="Bushley K.E."/>
            <person name="Ohm R.A."/>
            <person name="Otillar R."/>
            <person name="Martin J."/>
            <person name="Schackwitz W."/>
            <person name="Grimwood J."/>
            <person name="MohdZainudin N."/>
            <person name="Xue C."/>
            <person name="Wang R."/>
            <person name="Manning V.A."/>
            <person name="Dhillon B."/>
            <person name="Tu Z.J."/>
            <person name="Steffenson B.J."/>
            <person name="Salamov A."/>
            <person name="Sun H."/>
            <person name="Lowry S."/>
            <person name="LaButti K."/>
            <person name="Han J."/>
            <person name="Copeland A."/>
            <person name="Lindquist E."/>
            <person name="Barry K."/>
            <person name="Schmutz J."/>
            <person name="Baker S.E."/>
            <person name="Ciuffetti L.M."/>
            <person name="Grigoriev I.V."/>
            <person name="Zhong S."/>
            <person name="Turgeon B.G."/>
        </authorList>
    </citation>
    <scope>NUCLEOTIDE SEQUENCE [LARGE SCALE GENOMIC DNA]</scope>
    <source>
        <strain evidence="9">28A</strain>
    </source>
</reference>
<keyword evidence="4 6" id="KW-0472">Membrane</keyword>
<dbReference type="STRING" id="671987.R0K5V1"/>
<reference evidence="8 9" key="1">
    <citation type="journal article" date="2012" name="PLoS Pathog.">
        <title>Diverse lifestyles and strategies of plant pathogenesis encoded in the genomes of eighteen Dothideomycetes fungi.</title>
        <authorList>
            <person name="Ohm R.A."/>
            <person name="Feau N."/>
            <person name="Henrissat B."/>
            <person name="Schoch C.L."/>
            <person name="Horwitz B.A."/>
            <person name="Barry K.W."/>
            <person name="Condon B.J."/>
            <person name="Copeland A.C."/>
            <person name="Dhillon B."/>
            <person name="Glaser F."/>
            <person name="Hesse C.N."/>
            <person name="Kosti I."/>
            <person name="LaButti K."/>
            <person name="Lindquist E.A."/>
            <person name="Lucas S."/>
            <person name="Salamov A.A."/>
            <person name="Bradshaw R.E."/>
            <person name="Ciuffetti L."/>
            <person name="Hamelin R.C."/>
            <person name="Kema G.H.J."/>
            <person name="Lawrence C."/>
            <person name="Scott J.A."/>
            <person name="Spatafora J.W."/>
            <person name="Turgeon B.G."/>
            <person name="de Wit P.J.G.M."/>
            <person name="Zhong S."/>
            <person name="Goodwin S.B."/>
            <person name="Grigoriev I.V."/>
        </authorList>
    </citation>
    <scope>NUCLEOTIDE SEQUENCE [LARGE SCALE GENOMIC DNA]</scope>
    <source>
        <strain evidence="9">28A</strain>
    </source>
</reference>
<evidence type="ECO:0000313" key="9">
    <source>
        <dbReference type="Proteomes" id="UP000016935"/>
    </source>
</evidence>
<feature type="domain" description="Rhodopsin" evidence="7">
    <location>
        <begin position="52"/>
        <end position="292"/>
    </location>
</feature>
<feature type="transmembrane region" description="Helical" evidence="6">
    <location>
        <begin position="68"/>
        <end position="93"/>
    </location>
</feature>
<evidence type="ECO:0000256" key="4">
    <source>
        <dbReference type="ARBA" id="ARBA00023136"/>
    </source>
</evidence>
<dbReference type="AlphaFoldDB" id="R0K5V1"/>
<evidence type="ECO:0000259" key="7">
    <source>
        <dbReference type="Pfam" id="PF20684"/>
    </source>
</evidence>
<evidence type="ECO:0000256" key="1">
    <source>
        <dbReference type="ARBA" id="ARBA00004141"/>
    </source>
</evidence>
<dbReference type="GeneID" id="19405848"/>
<feature type="transmembrane region" description="Helical" evidence="6">
    <location>
        <begin position="264"/>
        <end position="288"/>
    </location>
</feature>
<feature type="transmembrane region" description="Helical" evidence="6">
    <location>
        <begin position="151"/>
        <end position="173"/>
    </location>
</feature>
<dbReference type="EMBL" id="KB908703">
    <property type="protein sequence ID" value="EOA84889.1"/>
    <property type="molecule type" value="Genomic_DNA"/>
</dbReference>
<evidence type="ECO:0000256" key="6">
    <source>
        <dbReference type="SAM" id="Phobius"/>
    </source>
</evidence>
<dbReference type="Proteomes" id="UP000016935">
    <property type="component" value="Unassembled WGS sequence"/>
</dbReference>
<dbReference type="PANTHER" id="PTHR33048:SF131">
    <property type="entry name" value="INTEGRAL MEMBRANE PROTEIN"/>
    <property type="match status" value="1"/>
</dbReference>
<dbReference type="Pfam" id="PF20684">
    <property type="entry name" value="Fung_rhodopsin"/>
    <property type="match status" value="1"/>
</dbReference>
<evidence type="ECO:0000256" key="5">
    <source>
        <dbReference type="ARBA" id="ARBA00038359"/>
    </source>
</evidence>
<keyword evidence="2 6" id="KW-0812">Transmembrane</keyword>
<evidence type="ECO:0000256" key="2">
    <source>
        <dbReference type="ARBA" id="ARBA00022692"/>
    </source>
</evidence>
<comment type="similarity">
    <text evidence="5">Belongs to the SAT4 family.</text>
</comment>
<feature type="transmembrane region" description="Helical" evidence="6">
    <location>
        <begin position="229"/>
        <end position="252"/>
    </location>
</feature>
<feature type="transmembrane region" description="Helical" evidence="6">
    <location>
        <begin position="193"/>
        <end position="217"/>
    </location>
</feature>
<dbReference type="RefSeq" id="XP_008027409.1">
    <property type="nucleotide sequence ID" value="XM_008029218.1"/>
</dbReference>
<dbReference type="HOGENOM" id="CLU_028200_0_2_1"/>
<proteinExistence type="inferred from homology"/>
<dbReference type="PANTHER" id="PTHR33048">
    <property type="entry name" value="PTH11-LIKE INTEGRAL MEMBRANE PROTEIN (AFU_ORTHOLOGUE AFUA_5G11245)"/>
    <property type="match status" value="1"/>
</dbReference>
<keyword evidence="9" id="KW-1185">Reference proteome</keyword>
<gene>
    <name evidence="8" type="ORF">SETTUDRAFT_90611</name>
</gene>
<organism evidence="8 9">
    <name type="scientific">Exserohilum turcicum (strain 28A)</name>
    <name type="common">Northern leaf blight fungus</name>
    <name type="synonym">Setosphaeria turcica</name>
    <dbReference type="NCBI Taxonomy" id="671987"/>
    <lineage>
        <taxon>Eukaryota</taxon>
        <taxon>Fungi</taxon>
        <taxon>Dikarya</taxon>
        <taxon>Ascomycota</taxon>
        <taxon>Pezizomycotina</taxon>
        <taxon>Dothideomycetes</taxon>
        <taxon>Pleosporomycetidae</taxon>
        <taxon>Pleosporales</taxon>
        <taxon>Pleosporineae</taxon>
        <taxon>Pleosporaceae</taxon>
        <taxon>Exserohilum</taxon>
    </lineage>
</organism>
<dbReference type="eggNOG" id="ENOG502S025">
    <property type="taxonomic scope" value="Eukaryota"/>
</dbReference>
<dbReference type="OrthoDB" id="5278984at2759"/>
<dbReference type="InterPro" id="IPR049326">
    <property type="entry name" value="Rhodopsin_dom_fungi"/>
</dbReference>
<feature type="transmembrane region" description="Helical" evidence="6">
    <location>
        <begin position="113"/>
        <end position="139"/>
    </location>
</feature>
<comment type="subcellular location">
    <subcellularLocation>
        <location evidence="1">Membrane</location>
        <topology evidence="1">Multi-pass membrane protein</topology>
    </subcellularLocation>
</comment>
<evidence type="ECO:0000313" key="8">
    <source>
        <dbReference type="EMBL" id="EOA84889.1"/>
    </source>
</evidence>
<name>R0K5V1_EXST2</name>
<dbReference type="GO" id="GO:0016020">
    <property type="term" value="C:membrane"/>
    <property type="evidence" value="ECO:0007669"/>
    <property type="project" value="UniProtKB-SubCell"/>
</dbReference>
<feature type="transmembrane region" description="Helical" evidence="6">
    <location>
        <begin position="35"/>
        <end position="56"/>
    </location>
</feature>
<accession>R0K5V1</accession>
<keyword evidence="3 6" id="KW-1133">Transmembrane helix</keyword>
<sequence>MSTQQPGENIVLFGGFKVDVSQFNLNDRSSNVAGVKIPCVIFIILVVLTVALRTFARAKYVGHIFADDVLIISAAAFTVALASTCIAATRHGLGQHVWLLPMPTLFETIKSCILYLYVCQILYTFAIALTKIAIISSYLRFIQDRSFHMAMYATSVFIAGLWLIYLGVFVTIFQCRPLSGAWNFTINRKCIDYINYLYASSAVNVITDIVLCVLPLPHFWRLNMPLKQRIILCVLLAGGASACVVGIVRIGYLHHLRVLDTTYRSVPCLILSLGECSLGIISVSIPALRPIAPRVFPPTIPRSSSSSSRPQTWHVRLTIISSIQNRAHLESESKQDLSMSESSGS</sequence>
<evidence type="ECO:0000256" key="3">
    <source>
        <dbReference type="ARBA" id="ARBA00022989"/>
    </source>
</evidence>
<protein>
    <recommendedName>
        <fullName evidence="7">Rhodopsin domain-containing protein</fullName>
    </recommendedName>
</protein>
<dbReference type="InterPro" id="IPR052337">
    <property type="entry name" value="SAT4-like"/>
</dbReference>